<feature type="transmembrane region" description="Helical" evidence="7">
    <location>
        <begin position="306"/>
        <end position="329"/>
    </location>
</feature>
<feature type="transmembrane region" description="Helical" evidence="7">
    <location>
        <begin position="429"/>
        <end position="456"/>
    </location>
</feature>
<evidence type="ECO:0000256" key="1">
    <source>
        <dbReference type="ARBA" id="ARBA00004141"/>
    </source>
</evidence>
<name>A0A6I4U223_9SPHN</name>
<gene>
    <name evidence="8" type="ORF">GRI97_16910</name>
</gene>
<comment type="subcellular location">
    <subcellularLocation>
        <location evidence="1">Membrane</location>
        <topology evidence="1">Multi-pass membrane protein</topology>
    </subcellularLocation>
</comment>
<dbReference type="AlphaFoldDB" id="A0A6I4U223"/>
<organism evidence="8 9">
    <name type="scientific">Croceibacterium xixiisoli</name>
    <dbReference type="NCBI Taxonomy" id="1476466"/>
    <lineage>
        <taxon>Bacteria</taxon>
        <taxon>Pseudomonadati</taxon>
        <taxon>Pseudomonadota</taxon>
        <taxon>Alphaproteobacteria</taxon>
        <taxon>Sphingomonadales</taxon>
        <taxon>Erythrobacteraceae</taxon>
        <taxon>Croceibacterium</taxon>
    </lineage>
</organism>
<feature type="transmembrane region" description="Helical" evidence="7">
    <location>
        <begin position="116"/>
        <end position="133"/>
    </location>
</feature>
<evidence type="ECO:0000256" key="3">
    <source>
        <dbReference type="ARBA" id="ARBA00022692"/>
    </source>
</evidence>
<dbReference type="OrthoDB" id="5314453at2"/>
<feature type="transmembrane region" description="Helical" evidence="7">
    <location>
        <begin position="367"/>
        <end position="384"/>
    </location>
</feature>
<comment type="caution">
    <text evidence="8">The sequence shown here is derived from an EMBL/GenBank/DDBJ whole genome shotgun (WGS) entry which is preliminary data.</text>
</comment>
<evidence type="ECO:0000256" key="5">
    <source>
        <dbReference type="ARBA" id="ARBA00023136"/>
    </source>
</evidence>
<feature type="transmembrane region" description="Helical" evidence="7">
    <location>
        <begin position="145"/>
        <end position="163"/>
    </location>
</feature>
<dbReference type="EMBL" id="WTYJ01000004">
    <property type="protein sequence ID" value="MXP00674.1"/>
    <property type="molecule type" value="Genomic_DNA"/>
</dbReference>
<accession>A0A6I4U223</accession>
<dbReference type="RefSeq" id="WP_161392397.1">
    <property type="nucleotide sequence ID" value="NZ_JBHSCP010000003.1"/>
</dbReference>
<dbReference type="Proteomes" id="UP000469430">
    <property type="component" value="Unassembled WGS sequence"/>
</dbReference>
<protein>
    <submittedName>
        <fullName evidence="8">MFS transporter</fullName>
    </submittedName>
</protein>
<feature type="transmembrane region" description="Helical" evidence="7">
    <location>
        <begin position="507"/>
        <end position="528"/>
    </location>
</feature>
<dbReference type="SUPFAM" id="SSF103473">
    <property type="entry name" value="MFS general substrate transporter"/>
    <property type="match status" value="1"/>
</dbReference>
<feature type="transmembrane region" description="Helical" evidence="7">
    <location>
        <begin position="48"/>
        <end position="74"/>
    </location>
</feature>
<feature type="transmembrane region" description="Helical" evidence="7">
    <location>
        <begin position="205"/>
        <end position="225"/>
    </location>
</feature>
<feature type="transmembrane region" description="Helical" evidence="7">
    <location>
        <begin position="172"/>
        <end position="193"/>
    </location>
</feature>
<dbReference type="PANTHER" id="PTHR42718:SF9">
    <property type="entry name" value="MAJOR FACILITATOR SUPERFAMILY MULTIDRUG TRANSPORTER MFSC"/>
    <property type="match status" value="1"/>
</dbReference>
<dbReference type="PANTHER" id="PTHR42718">
    <property type="entry name" value="MAJOR FACILITATOR SUPERFAMILY MULTIDRUG TRANSPORTER MFSC"/>
    <property type="match status" value="1"/>
</dbReference>
<feature type="transmembrane region" description="Helical" evidence="7">
    <location>
        <begin position="86"/>
        <end position="104"/>
    </location>
</feature>
<evidence type="ECO:0000256" key="4">
    <source>
        <dbReference type="ARBA" id="ARBA00022989"/>
    </source>
</evidence>
<keyword evidence="4 7" id="KW-1133">Transmembrane helix</keyword>
<evidence type="ECO:0000256" key="7">
    <source>
        <dbReference type="SAM" id="Phobius"/>
    </source>
</evidence>
<feature type="transmembrane region" description="Helical" evidence="7">
    <location>
        <begin position="396"/>
        <end position="417"/>
    </location>
</feature>
<feature type="transmembrane region" description="Helical" evidence="7">
    <location>
        <begin position="341"/>
        <end position="360"/>
    </location>
</feature>
<reference evidence="8 9" key="1">
    <citation type="submission" date="2019-12" db="EMBL/GenBank/DDBJ databases">
        <title>Genomic-based taxomic classification of the family Erythrobacteraceae.</title>
        <authorList>
            <person name="Xu L."/>
        </authorList>
    </citation>
    <scope>NUCLEOTIDE SEQUENCE [LARGE SCALE GENOMIC DNA]</scope>
    <source>
        <strain evidence="8 9">S36</strain>
    </source>
</reference>
<keyword evidence="9" id="KW-1185">Reference proteome</keyword>
<evidence type="ECO:0000256" key="6">
    <source>
        <dbReference type="SAM" id="MobiDB-lite"/>
    </source>
</evidence>
<evidence type="ECO:0000313" key="8">
    <source>
        <dbReference type="EMBL" id="MXP00674.1"/>
    </source>
</evidence>
<keyword evidence="3 7" id="KW-0812">Transmembrane</keyword>
<evidence type="ECO:0000313" key="9">
    <source>
        <dbReference type="Proteomes" id="UP000469430"/>
    </source>
</evidence>
<feature type="transmembrane region" description="Helical" evidence="7">
    <location>
        <begin position="237"/>
        <end position="257"/>
    </location>
</feature>
<keyword evidence="2" id="KW-0813">Transport</keyword>
<feature type="region of interest" description="Disordered" evidence="6">
    <location>
        <begin position="1"/>
        <end position="21"/>
    </location>
</feature>
<dbReference type="InterPro" id="IPR036259">
    <property type="entry name" value="MFS_trans_sf"/>
</dbReference>
<sequence length="552" mass="59027">MTDPAASGSGRPDGPGGHDRADYVFKPHERPFMPGSPAQPDHPAGRKIGYFLIGLYLALIGGLQNGLLLASLTVMQGNLALTPVEGGWVTVAFNMTNACMAMLLFKARQEFGIERFVQVAMCALLLANFVQLFDAGYQFELVSRGIAGLAASCLSTMAMFYLMQGMPAKSKLVGMLLGVGLGQVGVPLARAIAPLLLSNGDITHLFQLQFGLSLVAVGLVNILHLPPAETVRSFEKLDLVTFPLLASGVGLACAFMVQGRIQWWDKPWLGYALAASVLLIGLAFLIEHNRANPMLHTRWMKSRNIIAFALAGVMVRVLLSEQGFGAAGLLTTVGMTNDQLVGYYTVLTLATLLGIGVSIARLDPKDLVRPLLVVFGIIAIAAFMDTHAGVLTRPVNLYWTQAAMAFAAVYIMAPLFMEGILRALARGPDYIISFVAVFSLSQTIGGLAGVAALSAFHTVRTKAHLMAMGQGLTLSDPTVARAAGQAGPTQLLQQANQQAAILAYNDVFFLIGCLAAAVFAITFIRWVYLKINGINPLAEEMAALQKMMSKKQ</sequence>
<keyword evidence="5 7" id="KW-0472">Membrane</keyword>
<evidence type="ECO:0000256" key="2">
    <source>
        <dbReference type="ARBA" id="ARBA00022448"/>
    </source>
</evidence>
<dbReference type="GO" id="GO:0016020">
    <property type="term" value="C:membrane"/>
    <property type="evidence" value="ECO:0007669"/>
    <property type="project" value="UniProtKB-SubCell"/>
</dbReference>
<proteinExistence type="predicted"/>
<feature type="transmembrane region" description="Helical" evidence="7">
    <location>
        <begin position="269"/>
        <end position="286"/>
    </location>
</feature>